<protein>
    <recommendedName>
        <fullName evidence="2">Tail specific protease domain-containing protein</fullName>
    </recommendedName>
</protein>
<dbReference type="Pfam" id="PF03572">
    <property type="entry name" value="Peptidase_S41"/>
    <property type="match status" value="1"/>
</dbReference>
<keyword evidence="4" id="KW-1185">Reference proteome</keyword>
<feature type="signal peptide" evidence="1">
    <location>
        <begin position="1"/>
        <end position="19"/>
    </location>
</feature>
<dbReference type="Gene3D" id="3.90.226.10">
    <property type="entry name" value="2-enoyl-CoA Hydratase, Chain A, domain 1"/>
    <property type="match status" value="1"/>
</dbReference>
<feature type="chain" id="PRO_5039493158" description="Tail specific protease domain-containing protein" evidence="1">
    <location>
        <begin position="20"/>
        <end position="390"/>
    </location>
</feature>
<evidence type="ECO:0000256" key="1">
    <source>
        <dbReference type="SAM" id="SignalP"/>
    </source>
</evidence>
<proteinExistence type="predicted"/>
<dbReference type="PATRIC" id="fig|1629550.3.peg.1591"/>
<dbReference type="RefSeq" id="WP_046823264.1">
    <property type="nucleotide sequence ID" value="NZ_LBBT01000218.1"/>
</dbReference>
<gene>
    <name evidence="3" type="ORF">VN21_10695</name>
</gene>
<evidence type="ECO:0000313" key="3">
    <source>
        <dbReference type="EMBL" id="KKY01085.1"/>
    </source>
</evidence>
<dbReference type="GO" id="GO:0006508">
    <property type="term" value="P:proteolysis"/>
    <property type="evidence" value="ECO:0007669"/>
    <property type="project" value="InterPro"/>
</dbReference>
<dbReference type="Proteomes" id="UP000034407">
    <property type="component" value="Unassembled WGS sequence"/>
</dbReference>
<comment type="caution">
    <text evidence="3">The sequence shown here is derived from an EMBL/GenBank/DDBJ whole genome shotgun (WGS) entry which is preliminary data.</text>
</comment>
<dbReference type="InterPro" id="IPR005151">
    <property type="entry name" value="Tail-specific_protease"/>
</dbReference>
<dbReference type="AlphaFoldDB" id="A0A0M3DEM6"/>
<dbReference type="PROSITE" id="PS51257">
    <property type="entry name" value="PROKAR_LIPOPROTEIN"/>
    <property type="match status" value="1"/>
</dbReference>
<dbReference type="GO" id="GO:0030288">
    <property type="term" value="C:outer membrane-bounded periplasmic space"/>
    <property type="evidence" value="ECO:0007669"/>
    <property type="project" value="TreeGrafter"/>
</dbReference>
<organism evidence="3 4">
    <name type="scientific">Paraclostridium benzoelyticum</name>
    <dbReference type="NCBI Taxonomy" id="1629550"/>
    <lineage>
        <taxon>Bacteria</taxon>
        <taxon>Bacillati</taxon>
        <taxon>Bacillota</taxon>
        <taxon>Clostridia</taxon>
        <taxon>Peptostreptococcales</taxon>
        <taxon>Peptostreptococcaceae</taxon>
        <taxon>Paraclostridium</taxon>
    </lineage>
</organism>
<dbReference type="GO" id="GO:0007165">
    <property type="term" value="P:signal transduction"/>
    <property type="evidence" value="ECO:0007669"/>
    <property type="project" value="TreeGrafter"/>
</dbReference>
<dbReference type="GO" id="GO:0008236">
    <property type="term" value="F:serine-type peptidase activity"/>
    <property type="evidence" value="ECO:0007669"/>
    <property type="project" value="InterPro"/>
</dbReference>
<accession>A0A0M3DEM6</accession>
<sequence>MKKIKYLLVLVFSTLLLVACNKTDLTTEEKLQDFEQLYNEITVTYPYFGLEGKITKNQWLANHDRYEKSIKNTGNLNSFSKELNNIMGELNNYHSYIVSNKSTYDSIKSISEMSDFFPNLFNKNTDNAYLNMPKRGPSIQNSSNIVCSDIKKNKMGYIKIPQMNPVGSSISEDMDKIADYLKNIQNYKSLIIDIRDNLGGSDEYWKSLVSMITDKTYSTKGYLLLNNESNNMKIYIKNFDFNFKPIAELPSDIRKIAPGYINNLKGFDEINLKVDGKAKYPFKGKIYVLVNDQVFSGAETFSIFCRDTKFATLVGSETLGDGGVSNPLCINLKHSGLIAIISSNMFMSKDAIVDEENPVQPDYYVEDTSSKDILKSDECIDKVKSLESIN</sequence>
<dbReference type="InterPro" id="IPR029045">
    <property type="entry name" value="ClpP/crotonase-like_dom_sf"/>
</dbReference>
<dbReference type="GO" id="GO:0004175">
    <property type="term" value="F:endopeptidase activity"/>
    <property type="evidence" value="ECO:0007669"/>
    <property type="project" value="TreeGrafter"/>
</dbReference>
<dbReference type="OrthoDB" id="1653205at2"/>
<dbReference type="PANTHER" id="PTHR32060">
    <property type="entry name" value="TAIL-SPECIFIC PROTEASE"/>
    <property type="match status" value="1"/>
</dbReference>
<evidence type="ECO:0000313" key="4">
    <source>
        <dbReference type="Proteomes" id="UP000034407"/>
    </source>
</evidence>
<dbReference type="Gene3D" id="3.30.750.44">
    <property type="match status" value="1"/>
</dbReference>
<dbReference type="EMBL" id="LBBT01000218">
    <property type="protein sequence ID" value="KKY01085.1"/>
    <property type="molecule type" value="Genomic_DNA"/>
</dbReference>
<evidence type="ECO:0000259" key="2">
    <source>
        <dbReference type="Pfam" id="PF03572"/>
    </source>
</evidence>
<dbReference type="SUPFAM" id="SSF52096">
    <property type="entry name" value="ClpP/crotonase"/>
    <property type="match status" value="1"/>
</dbReference>
<reference evidence="3 4" key="1">
    <citation type="submission" date="2015-04" db="EMBL/GenBank/DDBJ databases">
        <title>Microcin producing Clostridium sp. JC272T.</title>
        <authorList>
            <person name="Jyothsna T."/>
            <person name="Sasikala C."/>
            <person name="Ramana C."/>
        </authorList>
    </citation>
    <scope>NUCLEOTIDE SEQUENCE [LARGE SCALE GENOMIC DNA]</scope>
    <source>
        <strain evidence="3 4">JC272</strain>
    </source>
</reference>
<feature type="domain" description="Tail specific protease" evidence="2">
    <location>
        <begin position="154"/>
        <end position="365"/>
    </location>
</feature>
<name>A0A0M3DEM6_9FIRM</name>
<dbReference type="PANTHER" id="PTHR32060:SF30">
    <property type="entry name" value="CARBOXY-TERMINAL PROCESSING PROTEASE CTPA"/>
    <property type="match status" value="1"/>
</dbReference>
<keyword evidence="1" id="KW-0732">Signal</keyword>